<name>A0ABQ5A2C4_9ASTR</name>
<feature type="region of interest" description="Disordered" evidence="1">
    <location>
        <begin position="239"/>
        <end position="354"/>
    </location>
</feature>
<comment type="caution">
    <text evidence="2">The sequence shown here is derived from an EMBL/GenBank/DDBJ whole genome shotgun (WGS) entry which is preliminary data.</text>
</comment>
<reference evidence="2" key="1">
    <citation type="journal article" date="2022" name="Int. J. Mol. Sci.">
        <title>Draft Genome of Tanacetum Coccineum: Genomic Comparison of Closely Related Tanacetum-Family Plants.</title>
        <authorList>
            <person name="Yamashiro T."/>
            <person name="Shiraishi A."/>
            <person name="Nakayama K."/>
            <person name="Satake H."/>
        </authorList>
    </citation>
    <scope>NUCLEOTIDE SEQUENCE</scope>
</reference>
<sequence>MHTRASNSELVEHLEEPERTLNLHVPMANPDDDEPMWAADHVVAPTLSLKITIPATANEFAIKEDHSTLIKGNQFDAFADEGNSNSDIDKIMARMDAMTMKMDAQYKEIKSRTECNHCGGNHSTADCNNDNTSMSHEKEAKFMQTFRRTCFYNDYREHDSNRDNWRSSGRNDYNRDYYRSNTDDKPDNQKQSSDFIKSQRSINAFVKETFMDLKTKLETTTKNHQALIQNLKAKFDRLANKQSARPSGSLPRNTQPNPRGNSSKPYQPPQSRNEQVNSIFTRSGRSYDPPTNPNNPQNGSETHINFDSDDENEETKSTPQPQTPKPKEAPTPKPNKPRIPYPQRLRKEKMEPQY</sequence>
<gene>
    <name evidence="2" type="ORF">Tco_0802405</name>
</gene>
<protein>
    <recommendedName>
        <fullName evidence="4">Reverse transcriptase domain-containing protein</fullName>
    </recommendedName>
</protein>
<reference evidence="2" key="2">
    <citation type="submission" date="2022-01" db="EMBL/GenBank/DDBJ databases">
        <authorList>
            <person name="Yamashiro T."/>
            <person name="Shiraishi A."/>
            <person name="Satake H."/>
            <person name="Nakayama K."/>
        </authorList>
    </citation>
    <scope>NUCLEOTIDE SEQUENCE</scope>
</reference>
<evidence type="ECO:0000313" key="3">
    <source>
        <dbReference type="Proteomes" id="UP001151760"/>
    </source>
</evidence>
<feature type="compositionally biased region" description="Polar residues" evidence="1">
    <location>
        <begin position="240"/>
        <end position="284"/>
    </location>
</feature>
<keyword evidence="3" id="KW-1185">Reference proteome</keyword>
<evidence type="ECO:0000313" key="2">
    <source>
        <dbReference type="EMBL" id="GJS95437.1"/>
    </source>
</evidence>
<evidence type="ECO:0000256" key="1">
    <source>
        <dbReference type="SAM" id="MobiDB-lite"/>
    </source>
</evidence>
<feature type="compositionally biased region" description="Basic and acidic residues" evidence="1">
    <location>
        <begin position="172"/>
        <end position="188"/>
    </location>
</feature>
<organism evidence="2 3">
    <name type="scientific">Tanacetum coccineum</name>
    <dbReference type="NCBI Taxonomy" id="301880"/>
    <lineage>
        <taxon>Eukaryota</taxon>
        <taxon>Viridiplantae</taxon>
        <taxon>Streptophyta</taxon>
        <taxon>Embryophyta</taxon>
        <taxon>Tracheophyta</taxon>
        <taxon>Spermatophyta</taxon>
        <taxon>Magnoliopsida</taxon>
        <taxon>eudicotyledons</taxon>
        <taxon>Gunneridae</taxon>
        <taxon>Pentapetalae</taxon>
        <taxon>asterids</taxon>
        <taxon>campanulids</taxon>
        <taxon>Asterales</taxon>
        <taxon>Asteraceae</taxon>
        <taxon>Asteroideae</taxon>
        <taxon>Anthemideae</taxon>
        <taxon>Anthemidinae</taxon>
        <taxon>Tanacetum</taxon>
    </lineage>
</organism>
<feature type="compositionally biased region" description="Pro residues" evidence="1">
    <location>
        <begin position="331"/>
        <end position="340"/>
    </location>
</feature>
<feature type="region of interest" description="Disordered" evidence="1">
    <location>
        <begin position="160"/>
        <end position="196"/>
    </location>
</feature>
<proteinExistence type="predicted"/>
<accession>A0ABQ5A2C4</accession>
<feature type="compositionally biased region" description="Polar residues" evidence="1">
    <location>
        <begin position="294"/>
        <end position="305"/>
    </location>
</feature>
<dbReference type="EMBL" id="BQNB010011809">
    <property type="protein sequence ID" value="GJS95437.1"/>
    <property type="molecule type" value="Genomic_DNA"/>
</dbReference>
<dbReference type="Proteomes" id="UP001151760">
    <property type="component" value="Unassembled WGS sequence"/>
</dbReference>
<evidence type="ECO:0008006" key="4">
    <source>
        <dbReference type="Google" id="ProtNLM"/>
    </source>
</evidence>